<sequence>MAHTQTALNTAAVNTKVAKKKERLRLLKQMRQDYQLYLIVLLPVAWLILFQYVPMYGLQLAFKNFRILEGIWGSPWIGLKHFEKFFMSYQFVKVLKNTIVISLYELIAGFPLPIILALALNATLRTRFKQTVQFITYMPFFISTVVMVGMILQFLNPRIGIVNIGLGLFGVEPINFMGNPDWFKSIYVWSGIWQSMGWGTIIYLAALSGISQEVHEAATIDGASRFQRILHVDLPGIMPTIVTLLILNVGTIMGIGFEKIYLMQNPLNISSSEVISTYVYSVSLASSAPDYAYATAIGLFNSVVNMILLLIVNQIAKKVGDTSLW</sequence>
<keyword evidence="4 7" id="KW-0812">Transmembrane</keyword>
<evidence type="ECO:0000256" key="6">
    <source>
        <dbReference type="ARBA" id="ARBA00023136"/>
    </source>
</evidence>
<comment type="caution">
    <text evidence="9">The sequence shown here is derived from an EMBL/GenBank/DDBJ whole genome shotgun (WGS) entry which is preliminary data.</text>
</comment>
<name>A0ABW0K934_9BACL</name>
<dbReference type="SUPFAM" id="SSF161098">
    <property type="entry name" value="MetI-like"/>
    <property type="match status" value="1"/>
</dbReference>
<dbReference type="EMBL" id="JBHSMJ010000022">
    <property type="protein sequence ID" value="MFC5449860.1"/>
    <property type="molecule type" value="Genomic_DNA"/>
</dbReference>
<keyword evidence="10" id="KW-1185">Reference proteome</keyword>
<feature type="transmembrane region" description="Helical" evidence="7">
    <location>
        <begin position="34"/>
        <end position="53"/>
    </location>
</feature>
<dbReference type="InterPro" id="IPR000515">
    <property type="entry name" value="MetI-like"/>
</dbReference>
<evidence type="ECO:0000256" key="1">
    <source>
        <dbReference type="ARBA" id="ARBA00004651"/>
    </source>
</evidence>
<dbReference type="Gene3D" id="1.10.3720.10">
    <property type="entry name" value="MetI-like"/>
    <property type="match status" value="1"/>
</dbReference>
<gene>
    <name evidence="9" type="ORF">ACFPOG_16525</name>
</gene>
<dbReference type="Pfam" id="PF00528">
    <property type="entry name" value="BPD_transp_1"/>
    <property type="match status" value="1"/>
</dbReference>
<organism evidence="9 10">
    <name type="scientific">Paenibacillus aestuarii</name>
    <dbReference type="NCBI Taxonomy" id="516965"/>
    <lineage>
        <taxon>Bacteria</taxon>
        <taxon>Bacillati</taxon>
        <taxon>Bacillota</taxon>
        <taxon>Bacilli</taxon>
        <taxon>Bacillales</taxon>
        <taxon>Paenibacillaceae</taxon>
        <taxon>Paenibacillus</taxon>
    </lineage>
</organism>
<keyword evidence="5 7" id="KW-1133">Transmembrane helix</keyword>
<feature type="transmembrane region" description="Helical" evidence="7">
    <location>
        <begin position="99"/>
        <end position="122"/>
    </location>
</feature>
<dbReference type="InterPro" id="IPR050809">
    <property type="entry name" value="UgpAE/MalFG_permease"/>
</dbReference>
<dbReference type="PANTHER" id="PTHR43227:SF11">
    <property type="entry name" value="BLL4140 PROTEIN"/>
    <property type="match status" value="1"/>
</dbReference>
<reference evidence="10" key="1">
    <citation type="journal article" date="2019" name="Int. J. Syst. Evol. Microbiol.">
        <title>The Global Catalogue of Microorganisms (GCM) 10K type strain sequencing project: providing services to taxonomists for standard genome sequencing and annotation.</title>
        <authorList>
            <consortium name="The Broad Institute Genomics Platform"/>
            <consortium name="The Broad Institute Genome Sequencing Center for Infectious Disease"/>
            <person name="Wu L."/>
            <person name="Ma J."/>
        </authorList>
    </citation>
    <scope>NUCLEOTIDE SEQUENCE [LARGE SCALE GENOMIC DNA]</scope>
    <source>
        <strain evidence="10">KACC 11904</strain>
    </source>
</reference>
<evidence type="ECO:0000256" key="7">
    <source>
        <dbReference type="RuleBase" id="RU363032"/>
    </source>
</evidence>
<dbReference type="Proteomes" id="UP001596044">
    <property type="component" value="Unassembled WGS sequence"/>
</dbReference>
<feature type="transmembrane region" description="Helical" evidence="7">
    <location>
        <begin position="291"/>
        <end position="312"/>
    </location>
</feature>
<feature type="transmembrane region" description="Helical" evidence="7">
    <location>
        <begin position="234"/>
        <end position="257"/>
    </location>
</feature>
<accession>A0ABW0K934</accession>
<dbReference type="PANTHER" id="PTHR43227">
    <property type="entry name" value="BLL4140 PROTEIN"/>
    <property type="match status" value="1"/>
</dbReference>
<keyword evidence="3" id="KW-1003">Cell membrane</keyword>
<evidence type="ECO:0000256" key="2">
    <source>
        <dbReference type="ARBA" id="ARBA00022448"/>
    </source>
</evidence>
<dbReference type="PROSITE" id="PS50928">
    <property type="entry name" value="ABC_TM1"/>
    <property type="match status" value="1"/>
</dbReference>
<keyword evidence="2 7" id="KW-0813">Transport</keyword>
<evidence type="ECO:0000259" key="8">
    <source>
        <dbReference type="PROSITE" id="PS50928"/>
    </source>
</evidence>
<evidence type="ECO:0000256" key="5">
    <source>
        <dbReference type="ARBA" id="ARBA00022989"/>
    </source>
</evidence>
<dbReference type="CDD" id="cd06261">
    <property type="entry name" value="TM_PBP2"/>
    <property type="match status" value="1"/>
</dbReference>
<evidence type="ECO:0000256" key="3">
    <source>
        <dbReference type="ARBA" id="ARBA00022475"/>
    </source>
</evidence>
<evidence type="ECO:0000256" key="4">
    <source>
        <dbReference type="ARBA" id="ARBA00022692"/>
    </source>
</evidence>
<dbReference type="RefSeq" id="WP_270884851.1">
    <property type="nucleotide sequence ID" value="NZ_JAQFVF010000080.1"/>
</dbReference>
<evidence type="ECO:0000313" key="10">
    <source>
        <dbReference type="Proteomes" id="UP001596044"/>
    </source>
</evidence>
<protein>
    <submittedName>
        <fullName evidence="9">ABC transporter permease</fullName>
    </submittedName>
</protein>
<feature type="transmembrane region" description="Helical" evidence="7">
    <location>
        <begin position="134"/>
        <end position="155"/>
    </location>
</feature>
<feature type="domain" description="ABC transmembrane type-1" evidence="8">
    <location>
        <begin position="95"/>
        <end position="312"/>
    </location>
</feature>
<feature type="transmembrane region" description="Helical" evidence="7">
    <location>
        <begin position="186"/>
        <end position="206"/>
    </location>
</feature>
<evidence type="ECO:0000313" key="9">
    <source>
        <dbReference type="EMBL" id="MFC5449860.1"/>
    </source>
</evidence>
<comment type="similarity">
    <text evidence="7">Belongs to the binding-protein-dependent transport system permease family.</text>
</comment>
<dbReference type="InterPro" id="IPR035906">
    <property type="entry name" value="MetI-like_sf"/>
</dbReference>
<keyword evidence="6 7" id="KW-0472">Membrane</keyword>
<comment type="subcellular location">
    <subcellularLocation>
        <location evidence="1 7">Cell membrane</location>
        <topology evidence="1 7">Multi-pass membrane protein</topology>
    </subcellularLocation>
</comment>
<proteinExistence type="inferred from homology"/>